<dbReference type="GeneID" id="94349624"/>
<evidence type="ECO:0000313" key="5">
    <source>
        <dbReference type="EMBL" id="TDH69176.1"/>
    </source>
</evidence>
<sequence>MMLSINFILLGFGTLAVVSKATEPCSTLTFDIEYIGGDVGSVLSASITGCCNLCSQHESCKAFTWNGVNGGTCWFKSSSEHSKASIGSISAAIQQLTSELWHMSPIKVIQARIQGDAPVWDPSVNRFLSRYGSSTDDKYMNNLDTVNMASVDGALMYVQAEGINIKEHSITCERKNHMQFIVFYEMQILQPTASIQHYETHTPLEYGKFVAMDGAKCTNAGSEVLDSCKVYYGLDNTTQIGPNVGCDEQDSDPRAPYPGNYWCSYPNSCAIMDRASKSSECRAQYRGGLCPMGIEPDGITCTFSYQILGYLNLDDLVGITKLGFSNYYNFCQNGGIEFQATHSENGFDVEECLEFWREPGNPEANRNRTSQMIAMYNDRIRNGQSLHMRPLPSVQSLTDSNPECYKNSPTCASAPFGCKRSMLSQICSVCLTVEPECKTPPAYFAFPNLSQI</sequence>
<keyword evidence="2" id="KW-1015">Disulfide bond</keyword>
<dbReference type="EMBL" id="SHOA02000016">
    <property type="protein sequence ID" value="TDH69176.1"/>
    <property type="molecule type" value="Genomic_DNA"/>
</dbReference>
<evidence type="ECO:0000256" key="1">
    <source>
        <dbReference type="ARBA" id="ARBA00022737"/>
    </source>
</evidence>
<dbReference type="KEGG" id="blac:94349624"/>
<dbReference type="InterPro" id="IPR000177">
    <property type="entry name" value="Apple"/>
</dbReference>
<dbReference type="GO" id="GO:0005576">
    <property type="term" value="C:extracellular region"/>
    <property type="evidence" value="ECO:0007669"/>
    <property type="project" value="InterPro"/>
</dbReference>
<dbReference type="InterPro" id="IPR003609">
    <property type="entry name" value="Pan_app"/>
</dbReference>
<dbReference type="OrthoDB" id="159388at2759"/>
<evidence type="ECO:0000259" key="4">
    <source>
        <dbReference type="Pfam" id="PF14295"/>
    </source>
</evidence>
<evidence type="ECO:0000313" key="6">
    <source>
        <dbReference type="Proteomes" id="UP000294530"/>
    </source>
</evidence>
<reference evidence="5 6" key="1">
    <citation type="journal article" date="2021" name="Genome Biol.">
        <title>AFLAP: assembly-free linkage analysis pipeline using k-mers from genome sequencing data.</title>
        <authorList>
            <person name="Fletcher K."/>
            <person name="Zhang L."/>
            <person name="Gil J."/>
            <person name="Han R."/>
            <person name="Cavanaugh K."/>
            <person name="Michelmore R."/>
        </authorList>
    </citation>
    <scope>NUCLEOTIDE SEQUENCE [LARGE SCALE GENOMIC DNA]</scope>
    <source>
        <strain evidence="5 6">SF5</strain>
    </source>
</reference>
<dbReference type="PANTHER" id="PTHR33946:SF4">
    <property type="entry name" value="COAGULATION FACTOR XI"/>
    <property type="match status" value="1"/>
</dbReference>
<keyword evidence="3" id="KW-0732">Signal</keyword>
<accession>A0A976FMK6</accession>
<feature type="domain" description="Apple" evidence="4">
    <location>
        <begin position="33"/>
        <end position="76"/>
    </location>
</feature>
<dbReference type="GO" id="GO:0006508">
    <property type="term" value="P:proteolysis"/>
    <property type="evidence" value="ECO:0007669"/>
    <property type="project" value="InterPro"/>
</dbReference>
<dbReference type="Gene3D" id="3.50.4.10">
    <property type="entry name" value="Hepatocyte Growth Factor"/>
    <property type="match status" value="1"/>
</dbReference>
<keyword evidence="6" id="KW-1185">Reference proteome</keyword>
<gene>
    <name evidence="5" type="ORF">CCR75_005879</name>
</gene>
<keyword evidence="1" id="KW-0677">Repeat</keyword>
<dbReference type="CDD" id="cd01100">
    <property type="entry name" value="APPLE_Factor_XI_like"/>
    <property type="match status" value="1"/>
</dbReference>
<feature type="chain" id="PRO_5037892215" description="Apple domain-containing protein" evidence="3">
    <location>
        <begin position="22"/>
        <end position="452"/>
    </location>
</feature>
<evidence type="ECO:0000256" key="3">
    <source>
        <dbReference type="SAM" id="SignalP"/>
    </source>
</evidence>
<dbReference type="Pfam" id="PF14295">
    <property type="entry name" value="PAN_4"/>
    <property type="match status" value="1"/>
</dbReference>
<dbReference type="Proteomes" id="UP000294530">
    <property type="component" value="Unassembled WGS sequence"/>
</dbReference>
<dbReference type="AlphaFoldDB" id="A0A976FMK6"/>
<name>A0A976FMK6_BRELC</name>
<protein>
    <recommendedName>
        <fullName evidence="4">Apple domain-containing protein</fullName>
    </recommendedName>
</protein>
<feature type="signal peptide" evidence="3">
    <location>
        <begin position="1"/>
        <end position="21"/>
    </location>
</feature>
<comment type="caution">
    <text evidence="5">The sequence shown here is derived from an EMBL/GenBank/DDBJ whole genome shotgun (WGS) entry which is preliminary data.</text>
</comment>
<dbReference type="RefSeq" id="XP_067818675.1">
    <property type="nucleotide sequence ID" value="XM_067963953.1"/>
</dbReference>
<evidence type="ECO:0000256" key="2">
    <source>
        <dbReference type="ARBA" id="ARBA00023157"/>
    </source>
</evidence>
<organism evidence="5 6">
    <name type="scientific">Bremia lactucae</name>
    <name type="common">Lettuce downy mildew</name>
    <dbReference type="NCBI Taxonomy" id="4779"/>
    <lineage>
        <taxon>Eukaryota</taxon>
        <taxon>Sar</taxon>
        <taxon>Stramenopiles</taxon>
        <taxon>Oomycota</taxon>
        <taxon>Peronosporomycetes</taxon>
        <taxon>Peronosporales</taxon>
        <taxon>Peronosporaceae</taxon>
        <taxon>Bremia</taxon>
    </lineage>
</organism>
<proteinExistence type="predicted"/>
<dbReference type="PANTHER" id="PTHR33946">
    <property type="match status" value="1"/>
</dbReference>